<dbReference type="Proteomes" id="UP000003613">
    <property type="component" value="Unassembled WGS sequence"/>
</dbReference>
<dbReference type="HOGENOM" id="CLU_3185806_0_0_3"/>
<evidence type="ECO:0000313" key="2">
    <source>
        <dbReference type="Proteomes" id="UP000003613"/>
    </source>
</evidence>
<name>I4H1N7_MICAE</name>
<proteinExistence type="predicted"/>
<gene>
    <name evidence="1" type="ORF">MICAF_170004</name>
</gene>
<protein>
    <submittedName>
        <fullName evidence="1">Uncharacterized protein</fullName>
    </submittedName>
</protein>
<sequence>MLARLGEKSAQTMNFHAKILMVVCLLRLLSWLSPALTQTLPCLDSK</sequence>
<organism evidence="1 2">
    <name type="scientific">Microcystis aeruginosa PCC 9807</name>
    <dbReference type="NCBI Taxonomy" id="1160283"/>
    <lineage>
        <taxon>Bacteria</taxon>
        <taxon>Bacillati</taxon>
        <taxon>Cyanobacteriota</taxon>
        <taxon>Cyanophyceae</taxon>
        <taxon>Oscillatoriophycideae</taxon>
        <taxon>Chroococcales</taxon>
        <taxon>Microcystaceae</taxon>
        <taxon>Microcystis</taxon>
    </lineage>
</organism>
<comment type="caution">
    <text evidence="1">The sequence shown here is derived from an EMBL/GenBank/DDBJ whole genome shotgun (WGS) entry which is preliminary data.</text>
</comment>
<dbReference type="AlphaFoldDB" id="I4H1N7"/>
<reference evidence="1 2" key="1">
    <citation type="submission" date="2012-04" db="EMBL/GenBank/DDBJ databases">
        <authorList>
            <person name="Genoscope - CEA"/>
        </authorList>
    </citation>
    <scope>NUCLEOTIDE SEQUENCE [LARGE SCALE GENOMIC DNA]</scope>
    <source>
        <strain evidence="1 2">9807</strain>
    </source>
</reference>
<dbReference type="EMBL" id="CAIM01000079">
    <property type="protein sequence ID" value="CCI15961.1"/>
    <property type="molecule type" value="Genomic_DNA"/>
</dbReference>
<evidence type="ECO:0000313" key="1">
    <source>
        <dbReference type="EMBL" id="CCI15961.1"/>
    </source>
</evidence>
<accession>I4H1N7</accession>